<dbReference type="Proteomes" id="UP001579974">
    <property type="component" value="Unassembled WGS sequence"/>
</dbReference>
<evidence type="ECO:0000256" key="1">
    <source>
        <dbReference type="SAM" id="MobiDB-lite"/>
    </source>
</evidence>
<protein>
    <submittedName>
        <fullName evidence="2">Nucleotidyltransferase family protein</fullName>
    </submittedName>
</protein>
<name>A0ABV5AAF5_9BACL</name>
<accession>A0ABV5AAF5</accession>
<feature type="compositionally biased region" description="Polar residues" evidence="1">
    <location>
        <begin position="360"/>
        <end position="372"/>
    </location>
</feature>
<evidence type="ECO:0000313" key="2">
    <source>
        <dbReference type="EMBL" id="MFB5189238.1"/>
    </source>
</evidence>
<feature type="region of interest" description="Disordered" evidence="1">
    <location>
        <begin position="352"/>
        <end position="372"/>
    </location>
</feature>
<keyword evidence="3" id="KW-1185">Reference proteome</keyword>
<reference evidence="2 3" key="1">
    <citation type="journal article" date="2024" name="Int. J. Mol. Sci.">
        <title>Exploration of Alicyclobacillus spp. Genome in Search of Antibiotic Resistance.</title>
        <authorList>
            <person name="Bucka-Kolendo J."/>
            <person name="Kiousi D.E."/>
            <person name="Dekowska A."/>
            <person name="Mikolajczuk-Szczyrba A."/>
            <person name="Karadedos D.M."/>
            <person name="Michael P."/>
            <person name="Galanis A."/>
            <person name="Sokolowska B."/>
        </authorList>
    </citation>
    <scope>NUCLEOTIDE SEQUENCE [LARGE SCALE GENOMIC DNA]</scope>
    <source>
        <strain evidence="2 3">KKP 3000</strain>
    </source>
</reference>
<gene>
    <name evidence="2" type="ORF">KKP3000_002238</name>
</gene>
<comment type="caution">
    <text evidence="2">The sequence shown here is derived from an EMBL/GenBank/DDBJ whole genome shotgun (WGS) entry which is preliminary data.</text>
</comment>
<dbReference type="RefSeq" id="WP_275472618.1">
    <property type="nucleotide sequence ID" value="NZ_CP162940.1"/>
</dbReference>
<proteinExistence type="predicted"/>
<dbReference type="EMBL" id="JBDXSU010000002">
    <property type="protein sequence ID" value="MFB5189238.1"/>
    <property type="molecule type" value="Genomic_DNA"/>
</dbReference>
<sequence>MIADLMKSLYHLRTPPIAGSAFFEGCIEEIETYSIAAQVYQLLRDTDTLDRVPEFFRNYVSRKHEKTMFQNLYIKHQQEVIFDALERADIGVIPLKGILFAERYFGHWSARGSSDIDLLVAKEDVDRTIECLRSLGYSGPARYNPIHFHCVLWKETNHREMPLNVEVHWGLVKERDSRMNVKDLWKHSVPVHEYQCIRELSVQNAFYAICLHGANHRMDSYKYVLDIVQMVHRRGQDIDYPKLFTQAGDDGTARRIAAVLAYVYQQFPHLHQIKPLDARKWSLIPPGAIFSSWPILLLDRWSDRFRLLYDVVVPAREVALWHLKDDSNVTASNVYIRFYLRRMLRPVRKLVGGRGGRDQSAWSTTESGQNNG</sequence>
<dbReference type="Pfam" id="PF14907">
    <property type="entry name" value="NTP_transf_5"/>
    <property type="match status" value="1"/>
</dbReference>
<organism evidence="2 3">
    <name type="scientific">Alicyclobacillus fastidiosus</name>
    <dbReference type="NCBI Taxonomy" id="392011"/>
    <lineage>
        <taxon>Bacteria</taxon>
        <taxon>Bacillati</taxon>
        <taxon>Bacillota</taxon>
        <taxon>Bacilli</taxon>
        <taxon>Bacillales</taxon>
        <taxon>Alicyclobacillaceae</taxon>
        <taxon>Alicyclobacillus</taxon>
    </lineage>
</organism>
<dbReference type="InterPro" id="IPR039498">
    <property type="entry name" value="NTP_transf_5"/>
</dbReference>
<evidence type="ECO:0000313" key="3">
    <source>
        <dbReference type="Proteomes" id="UP001579974"/>
    </source>
</evidence>